<dbReference type="FunFam" id="3.30.70.870:FF:000002">
    <property type="entry name" value="Translation elongation factor 2"/>
    <property type="match status" value="1"/>
</dbReference>
<dbReference type="InterPro" id="IPR000795">
    <property type="entry name" value="T_Tr_GTP-bd_dom"/>
</dbReference>
<dbReference type="GO" id="GO:0042256">
    <property type="term" value="P:cytosolic ribosome assembly"/>
    <property type="evidence" value="ECO:0007669"/>
    <property type="project" value="TreeGrafter"/>
</dbReference>
<feature type="region of interest" description="Disordered" evidence="10">
    <location>
        <begin position="821"/>
        <end position="871"/>
    </location>
</feature>
<dbReference type="Proteomes" id="UP000245609">
    <property type="component" value="Unassembled WGS sequence"/>
</dbReference>
<feature type="compositionally biased region" description="Basic and acidic residues" evidence="10">
    <location>
        <begin position="831"/>
        <end position="843"/>
    </location>
</feature>
<evidence type="ECO:0000256" key="1">
    <source>
        <dbReference type="ARBA" id="ARBA00004496"/>
    </source>
</evidence>
<name>A0A2T9ZB02_9FUNG</name>
<feature type="compositionally biased region" description="Basic and acidic residues" evidence="10">
    <location>
        <begin position="484"/>
        <end position="500"/>
    </location>
</feature>
<keyword evidence="2" id="KW-0963">Cytoplasm</keyword>
<dbReference type="PANTHER" id="PTHR42908">
    <property type="entry name" value="TRANSLATION ELONGATION FACTOR-RELATED"/>
    <property type="match status" value="1"/>
</dbReference>
<dbReference type="GO" id="GO:0003924">
    <property type="term" value="F:GTPase activity"/>
    <property type="evidence" value="ECO:0007669"/>
    <property type="project" value="InterPro"/>
</dbReference>
<dbReference type="PANTHER" id="PTHR42908:SF3">
    <property type="entry name" value="ELONGATION FACTOR-LIKE GTPASE 1"/>
    <property type="match status" value="1"/>
</dbReference>
<dbReference type="FunFam" id="3.40.50.300:FF:000746">
    <property type="entry name" value="Ribosome assembly protein 1"/>
    <property type="match status" value="1"/>
</dbReference>
<dbReference type="GO" id="GO:0005829">
    <property type="term" value="C:cytosol"/>
    <property type="evidence" value="ECO:0007669"/>
    <property type="project" value="TreeGrafter"/>
</dbReference>
<keyword evidence="6" id="KW-0342">GTP-binding</keyword>
<dbReference type="GO" id="GO:0043022">
    <property type="term" value="F:ribosome binding"/>
    <property type="evidence" value="ECO:0007669"/>
    <property type="project" value="TreeGrafter"/>
</dbReference>
<evidence type="ECO:0000313" key="13">
    <source>
        <dbReference type="Proteomes" id="UP000245609"/>
    </source>
</evidence>
<feature type="region of interest" description="Disordered" evidence="10">
    <location>
        <begin position="216"/>
        <end position="235"/>
    </location>
</feature>
<dbReference type="SMART" id="SM00838">
    <property type="entry name" value="EFG_C"/>
    <property type="match status" value="1"/>
</dbReference>
<keyword evidence="13" id="KW-1185">Reference proteome</keyword>
<dbReference type="SUPFAM" id="SSF54211">
    <property type="entry name" value="Ribosomal protein S5 domain 2-like"/>
    <property type="match status" value="1"/>
</dbReference>
<feature type="domain" description="Tr-type G" evidence="11">
    <location>
        <begin position="17"/>
        <end position="298"/>
    </location>
</feature>
<dbReference type="InterPro" id="IPR020568">
    <property type="entry name" value="Ribosomal_Su5_D2-typ_SF"/>
</dbReference>
<protein>
    <recommendedName>
        <fullName evidence="8">Ribosome assembly protein 1</fullName>
    </recommendedName>
    <alternativeName>
        <fullName evidence="9">Elongation factor-like 1</fullName>
    </alternativeName>
</protein>
<dbReference type="PROSITE" id="PS51722">
    <property type="entry name" value="G_TR_2"/>
    <property type="match status" value="1"/>
</dbReference>
<evidence type="ECO:0000256" key="4">
    <source>
        <dbReference type="ARBA" id="ARBA00022741"/>
    </source>
</evidence>
<dbReference type="InterPro" id="IPR035647">
    <property type="entry name" value="EFG_III/V"/>
</dbReference>
<dbReference type="Gene3D" id="3.40.50.300">
    <property type="entry name" value="P-loop containing nucleotide triphosphate hydrolases"/>
    <property type="match status" value="1"/>
</dbReference>
<feature type="region of interest" description="Disordered" evidence="10">
    <location>
        <begin position="484"/>
        <end position="530"/>
    </location>
</feature>
<keyword evidence="4" id="KW-0547">Nucleotide-binding</keyword>
<evidence type="ECO:0000256" key="3">
    <source>
        <dbReference type="ARBA" id="ARBA00022517"/>
    </source>
</evidence>
<dbReference type="InterPro" id="IPR041095">
    <property type="entry name" value="EFG_II"/>
</dbReference>
<dbReference type="Gene3D" id="3.30.70.240">
    <property type="match status" value="1"/>
</dbReference>
<evidence type="ECO:0000256" key="5">
    <source>
        <dbReference type="ARBA" id="ARBA00022801"/>
    </source>
</evidence>
<dbReference type="CDD" id="cd04096">
    <property type="entry name" value="eEF2_snRNP_like_C"/>
    <property type="match status" value="1"/>
</dbReference>
<dbReference type="InterPro" id="IPR009000">
    <property type="entry name" value="Transl_B-barrel_sf"/>
</dbReference>
<dbReference type="CDD" id="cd01885">
    <property type="entry name" value="EF2"/>
    <property type="match status" value="1"/>
</dbReference>
<dbReference type="Gene3D" id="3.30.70.870">
    <property type="entry name" value="Elongation Factor G (Translational Gtpase), domain 3"/>
    <property type="match status" value="1"/>
</dbReference>
<dbReference type="GO" id="GO:0005525">
    <property type="term" value="F:GTP binding"/>
    <property type="evidence" value="ECO:0007669"/>
    <property type="project" value="UniProtKB-KW"/>
</dbReference>
<comment type="caution">
    <text evidence="12">The sequence shown here is derived from an EMBL/GenBank/DDBJ whole genome shotgun (WGS) entry which is preliminary data.</text>
</comment>
<dbReference type="InterPro" id="IPR014721">
    <property type="entry name" value="Ribsml_uS5_D2-typ_fold_subgr"/>
</dbReference>
<dbReference type="InterPro" id="IPR000640">
    <property type="entry name" value="EFG_V-like"/>
</dbReference>
<keyword evidence="3" id="KW-0690">Ribosome biogenesis</keyword>
<dbReference type="InterPro" id="IPR005225">
    <property type="entry name" value="Small_GTP-bd"/>
</dbReference>
<keyword evidence="5" id="KW-0378">Hydrolase</keyword>
<feature type="compositionally biased region" description="Basic residues" evidence="10">
    <location>
        <begin position="821"/>
        <end position="830"/>
    </location>
</feature>
<evidence type="ECO:0000259" key="11">
    <source>
        <dbReference type="PROSITE" id="PS51722"/>
    </source>
</evidence>
<evidence type="ECO:0000256" key="9">
    <source>
        <dbReference type="ARBA" id="ARBA00081809"/>
    </source>
</evidence>
<dbReference type="NCBIfam" id="TIGR00231">
    <property type="entry name" value="small_GTP"/>
    <property type="match status" value="1"/>
</dbReference>
<dbReference type="PRINTS" id="PR00315">
    <property type="entry name" value="ELONGATNFCT"/>
</dbReference>
<dbReference type="InterPro" id="IPR027417">
    <property type="entry name" value="P-loop_NTPase"/>
</dbReference>
<dbReference type="AlphaFoldDB" id="A0A2T9ZB02"/>
<gene>
    <name evidence="12" type="ORF">BB560_003838</name>
</gene>
<accession>A0A2T9ZB02</accession>
<evidence type="ECO:0000256" key="8">
    <source>
        <dbReference type="ARBA" id="ARBA00068031"/>
    </source>
</evidence>
<dbReference type="OrthoDB" id="364892at2759"/>
<dbReference type="Gene3D" id="3.30.230.10">
    <property type="match status" value="1"/>
</dbReference>
<dbReference type="CDD" id="cd16268">
    <property type="entry name" value="EF2_II"/>
    <property type="match status" value="1"/>
</dbReference>
<dbReference type="FunFam" id="3.30.70.240:FF:000006">
    <property type="entry name" value="Elongation factor like GTPase 1"/>
    <property type="match status" value="1"/>
</dbReference>
<dbReference type="EMBL" id="MBFS01000841">
    <property type="protein sequence ID" value="PVV01730.1"/>
    <property type="molecule type" value="Genomic_DNA"/>
</dbReference>
<dbReference type="STRING" id="133381.A0A2T9ZB02"/>
<evidence type="ECO:0000256" key="7">
    <source>
        <dbReference type="ARBA" id="ARBA00048548"/>
    </source>
</evidence>
<reference evidence="12 13" key="1">
    <citation type="journal article" date="2018" name="MBio">
        <title>Comparative Genomics Reveals the Core Gene Toolbox for the Fungus-Insect Symbiosis.</title>
        <authorList>
            <person name="Wang Y."/>
            <person name="Stata M."/>
            <person name="Wang W."/>
            <person name="Stajich J.E."/>
            <person name="White M.M."/>
            <person name="Moncalvo J.M."/>
        </authorList>
    </citation>
    <scope>NUCLEOTIDE SEQUENCE [LARGE SCALE GENOMIC DNA]</scope>
    <source>
        <strain evidence="12 13">SC-DP-2</strain>
    </source>
</reference>
<feature type="compositionally biased region" description="Polar residues" evidence="10">
    <location>
        <begin position="501"/>
        <end position="527"/>
    </location>
</feature>
<comment type="catalytic activity">
    <reaction evidence="7">
        <text>GTP + H2O = GDP + phosphate + H(+)</text>
        <dbReference type="Rhea" id="RHEA:19669"/>
        <dbReference type="ChEBI" id="CHEBI:15377"/>
        <dbReference type="ChEBI" id="CHEBI:15378"/>
        <dbReference type="ChEBI" id="CHEBI:37565"/>
        <dbReference type="ChEBI" id="CHEBI:43474"/>
        <dbReference type="ChEBI" id="CHEBI:58189"/>
    </reaction>
</comment>
<comment type="subcellular location">
    <subcellularLocation>
        <location evidence="1">Cytoplasm</location>
    </subcellularLocation>
</comment>
<evidence type="ECO:0000313" key="12">
    <source>
        <dbReference type="EMBL" id="PVV01730.1"/>
    </source>
</evidence>
<dbReference type="CDD" id="cd16261">
    <property type="entry name" value="EF2_snRNP_III"/>
    <property type="match status" value="1"/>
</dbReference>
<proteinExistence type="predicted"/>
<dbReference type="Pfam" id="PF00009">
    <property type="entry name" value="GTP_EFTU"/>
    <property type="match status" value="1"/>
</dbReference>
<dbReference type="Pfam" id="PF00679">
    <property type="entry name" value="EFG_C"/>
    <property type="match status" value="1"/>
</dbReference>
<sequence>MSTVPISKLSELQGNAHNLRNVCVLAHVDHGKTTLTDSLLSTNGIISSRLAGKVRYLDSRQDEQERGITMESSGVSLYFKVLDRSCPIPPTETKSLVGEPQKPQEFKCTEYLINLIDSPGHIDFSSEVSSASRLSDGALILIDVVEGVCTQTISVLRQAWLEEVKTVLVINKIDRLITELQMTPSEAYVHIQQLIEQANAVLAGFWESDRMASADKKLQKNKKQTEDSQEEPEHIADTLGKLSISTAEWSLEEKDDSHIYYDPSKGNVIFGSATDGWAFRTIDFAHILSKKMSLGTPEKLVQVLWGDFYLDPKNKKRVLTTKQFNKLYRSGGSFSYPNAQPLFVQLILSSIWKVYEAVVLSTDQEQIDKIITSLDLKINPRDRKIKDPKTLVSIIMRTWLPLAQTCMLSIVDQLPSPEKAQKIRIPALVKGKSNIKSGPIYNSLLSCDPQSPSVAYIGKMLAFPKAQLPENVVKSERLRLTAKEMRARGREHTPKPKETNESTNSSNDPTSQPRNESRGSESNLDSESGSKDFKDEEVLIGFARLYSGVLKTGDQVFCLDPRYKPKKPNSSNFRKAKILGLYIFMGSELVCVDKVYPGCIFGVRGLEKAISSSGTITSEIKGCPNLSPLHFEGAPIVRVAVEPANPANLPKLVEGLKILRDSDSCVRVEHNNSGEYILITAGELHLERCIKDLHERFAKCEINVSKPRVPFRETIVNAPGMPNALKILNGPGFGTLTSKYRALNTENKPSASLDKLSSPLLSEKEKLKSPVLESSVDQRGFISVFTPNKYAAVHLSVQPLNSDAISFLISSKSKLSHLFTKPRHSKHIDHKSKIPNKENKGDFVDGSSDLVSENHLPENSETVEETSLPESSLLDETNTFTIPELENLNESVKEEVSVEKKEKNKTVASNVAANSGKASDQKAEMLDTLKKMMKKDKFWEKRSQDLESLSVKSFGPHHSGPNVLFTRKTSNLSIFGHKINICDLSRKESTLDADNNHNSNEELFKIGENLQSNFNISTLVKHIEHAIDSGFQLATRSGPLCNEPTVGLACTIHQIDFNLDDKEDPAIIKSVLSTIYGQLISTVRDAIREAILMWSPRLMLAMFDCEIQSSADVLGKTYSVISRHKGRIVSEEIIEGTPYFKIQARIPVVESFGFTDEMRKRTSGGAQPLLVYSGFEMFDVDPFWVPNTEEELEDLGEIADHENLARVYMDGVRRSKGLFVERKIVTHAEKQRTLKR</sequence>
<dbReference type="SUPFAM" id="SSF50447">
    <property type="entry name" value="Translation proteins"/>
    <property type="match status" value="1"/>
</dbReference>
<evidence type="ECO:0000256" key="2">
    <source>
        <dbReference type="ARBA" id="ARBA00022490"/>
    </source>
</evidence>
<dbReference type="SUPFAM" id="SSF52540">
    <property type="entry name" value="P-loop containing nucleoside triphosphate hydrolases"/>
    <property type="match status" value="1"/>
</dbReference>
<dbReference type="Gene3D" id="2.40.30.10">
    <property type="entry name" value="Translation factors"/>
    <property type="match status" value="1"/>
</dbReference>
<evidence type="ECO:0000256" key="6">
    <source>
        <dbReference type="ARBA" id="ARBA00023134"/>
    </source>
</evidence>
<organism evidence="12 13">
    <name type="scientific">Smittium megazygosporum</name>
    <dbReference type="NCBI Taxonomy" id="133381"/>
    <lineage>
        <taxon>Eukaryota</taxon>
        <taxon>Fungi</taxon>
        <taxon>Fungi incertae sedis</taxon>
        <taxon>Zoopagomycota</taxon>
        <taxon>Kickxellomycotina</taxon>
        <taxon>Harpellomycetes</taxon>
        <taxon>Harpellales</taxon>
        <taxon>Legeriomycetaceae</taxon>
        <taxon>Smittium</taxon>
    </lineage>
</organism>
<evidence type="ECO:0000256" key="10">
    <source>
        <dbReference type="SAM" id="MobiDB-lite"/>
    </source>
</evidence>
<dbReference type="SUPFAM" id="SSF54980">
    <property type="entry name" value="EF-G C-terminal domain-like"/>
    <property type="match status" value="2"/>
</dbReference>
<dbReference type="GO" id="GO:1990904">
    <property type="term" value="C:ribonucleoprotein complex"/>
    <property type="evidence" value="ECO:0007669"/>
    <property type="project" value="TreeGrafter"/>
</dbReference>
<dbReference type="Pfam" id="PF14492">
    <property type="entry name" value="EFG_III"/>
    <property type="match status" value="1"/>
</dbReference>